<evidence type="ECO:0000313" key="2">
    <source>
        <dbReference type="Proteomes" id="UP001630127"/>
    </source>
</evidence>
<keyword evidence="2" id="KW-1185">Reference proteome</keyword>
<evidence type="ECO:0000313" key="1">
    <source>
        <dbReference type="EMBL" id="KAL3500280.1"/>
    </source>
</evidence>
<comment type="caution">
    <text evidence="1">The sequence shown here is derived from an EMBL/GenBank/DDBJ whole genome shotgun (WGS) entry which is preliminary data.</text>
</comment>
<name>A0ABD2Y246_9GENT</name>
<reference evidence="1 2" key="1">
    <citation type="submission" date="2024-11" db="EMBL/GenBank/DDBJ databases">
        <title>A near-complete genome assembly of Cinchona calisaya.</title>
        <authorList>
            <person name="Lian D.C."/>
            <person name="Zhao X.W."/>
            <person name="Wei L."/>
        </authorList>
    </citation>
    <scope>NUCLEOTIDE SEQUENCE [LARGE SCALE GENOMIC DNA]</scope>
    <source>
        <tissue evidence="1">Nenye</tissue>
    </source>
</reference>
<sequence>MCPLPRHGRLVLTNKVTPSYELSSLPPKRMEHCFALLDALDPVSFVFHKAALFSIASLVGNPLKIDASTASGSRLGKVRLCVNLDVAKPDLHQFWVNNGEKGKWQSIQYEDVPDYCKHCLKMVIQKPAV</sequence>
<dbReference type="Proteomes" id="UP001630127">
    <property type="component" value="Unassembled WGS sequence"/>
</dbReference>
<dbReference type="EMBL" id="JBJUIK010000016">
    <property type="protein sequence ID" value="KAL3500280.1"/>
    <property type="molecule type" value="Genomic_DNA"/>
</dbReference>
<accession>A0ABD2Y246</accession>
<dbReference type="AlphaFoldDB" id="A0ABD2Y246"/>
<dbReference type="InterPro" id="IPR040256">
    <property type="entry name" value="At4g02000-like"/>
</dbReference>
<gene>
    <name evidence="1" type="ORF">ACH5RR_039373</name>
</gene>
<dbReference type="PANTHER" id="PTHR31286:SF180">
    <property type="entry name" value="OS10G0362600 PROTEIN"/>
    <property type="match status" value="1"/>
</dbReference>
<proteinExistence type="predicted"/>
<dbReference type="PANTHER" id="PTHR31286">
    <property type="entry name" value="GLYCINE-RICH CELL WALL STRUCTURAL PROTEIN 1.8-LIKE"/>
    <property type="match status" value="1"/>
</dbReference>
<protein>
    <submittedName>
        <fullName evidence="1">Uncharacterized protein</fullName>
    </submittedName>
</protein>
<organism evidence="1 2">
    <name type="scientific">Cinchona calisaya</name>
    <dbReference type="NCBI Taxonomy" id="153742"/>
    <lineage>
        <taxon>Eukaryota</taxon>
        <taxon>Viridiplantae</taxon>
        <taxon>Streptophyta</taxon>
        <taxon>Embryophyta</taxon>
        <taxon>Tracheophyta</taxon>
        <taxon>Spermatophyta</taxon>
        <taxon>Magnoliopsida</taxon>
        <taxon>eudicotyledons</taxon>
        <taxon>Gunneridae</taxon>
        <taxon>Pentapetalae</taxon>
        <taxon>asterids</taxon>
        <taxon>lamiids</taxon>
        <taxon>Gentianales</taxon>
        <taxon>Rubiaceae</taxon>
        <taxon>Cinchonoideae</taxon>
        <taxon>Cinchoneae</taxon>
        <taxon>Cinchona</taxon>
    </lineage>
</organism>